<evidence type="ECO:0000313" key="2">
    <source>
        <dbReference type="Proteomes" id="UP000828390"/>
    </source>
</evidence>
<name>A0A9D4J2Z6_DREPO</name>
<keyword evidence="2" id="KW-1185">Reference proteome</keyword>
<comment type="caution">
    <text evidence="1">The sequence shown here is derived from an EMBL/GenBank/DDBJ whole genome shotgun (WGS) entry which is preliminary data.</text>
</comment>
<dbReference type="AlphaFoldDB" id="A0A9D4J2Z6"/>
<proteinExistence type="predicted"/>
<protein>
    <submittedName>
        <fullName evidence="1">Uncharacterized protein</fullName>
    </submittedName>
</protein>
<accession>A0A9D4J2Z6</accession>
<evidence type="ECO:0000313" key="1">
    <source>
        <dbReference type="EMBL" id="KAH3793924.1"/>
    </source>
</evidence>
<organism evidence="1 2">
    <name type="scientific">Dreissena polymorpha</name>
    <name type="common">Zebra mussel</name>
    <name type="synonym">Mytilus polymorpha</name>
    <dbReference type="NCBI Taxonomy" id="45954"/>
    <lineage>
        <taxon>Eukaryota</taxon>
        <taxon>Metazoa</taxon>
        <taxon>Spiralia</taxon>
        <taxon>Lophotrochozoa</taxon>
        <taxon>Mollusca</taxon>
        <taxon>Bivalvia</taxon>
        <taxon>Autobranchia</taxon>
        <taxon>Heteroconchia</taxon>
        <taxon>Euheterodonta</taxon>
        <taxon>Imparidentia</taxon>
        <taxon>Neoheterodontei</taxon>
        <taxon>Myida</taxon>
        <taxon>Dreissenoidea</taxon>
        <taxon>Dreissenidae</taxon>
        <taxon>Dreissena</taxon>
    </lineage>
</organism>
<sequence length="83" mass="9453">MLVDMWFEKLEAVRGISVEDVYKLVDAHMTDSKELSMGFQAVCEDVQLENTSRKIFCGTHTTMGFISAVNLVMQLVESEMKME</sequence>
<gene>
    <name evidence="1" type="ORF">DPMN_147450</name>
</gene>
<dbReference type="EMBL" id="JAIWYP010000007">
    <property type="protein sequence ID" value="KAH3793924.1"/>
    <property type="molecule type" value="Genomic_DNA"/>
</dbReference>
<reference evidence="1" key="2">
    <citation type="submission" date="2020-11" db="EMBL/GenBank/DDBJ databases">
        <authorList>
            <person name="McCartney M.A."/>
            <person name="Auch B."/>
            <person name="Kono T."/>
            <person name="Mallez S."/>
            <person name="Becker A."/>
            <person name="Gohl D.M."/>
            <person name="Silverstein K.A.T."/>
            <person name="Koren S."/>
            <person name="Bechman K.B."/>
            <person name="Herman A."/>
            <person name="Abrahante J.E."/>
            <person name="Garbe J."/>
        </authorList>
    </citation>
    <scope>NUCLEOTIDE SEQUENCE</scope>
    <source>
        <strain evidence="1">Duluth1</strain>
        <tissue evidence="1">Whole animal</tissue>
    </source>
</reference>
<dbReference type="Proteomes" id="UP000828390">
    <property type="component" value="Unassembled WGS sequence"/>
</dbReference>
<reference evidence="1" key="1">
    <citation type="journal article" date="2019" name="bioRxiv">
        <title>The Genome of the Zebra Mussel, Dreissena polymorpha: A Resource for Invasive Species Research.</title>
        <authorList>
            <person name="McCartney M.A."/>
            <person name="Auch B."/>
            <person name="Kono T."/>
            <person name="Mallez S."/>
            <person name="Zhang Y."/>
            <person name="Obille A."/>
            <person name="Becker A."/>
            <person name="Abrahante J.E."/>
            <person name="Garbe J."/>
            <person name="Badalamenti J.P."/>
            <person name="Herman A."/>
            <person name="Mangelson H."/>
            <person name="Liachko I."/>
            <person name="Sullivan S."/>
            <person name="Sone E.D."/>
            <person name="Koren S."/>
            <person name="Silverstein K.A.T."/>
            <person name="Beckman K.B."/>
            <person name="Gohl D.M."/>
        </authorList>
    </citation>
    <scope>NUCLEOTIDE SEQUENCE</scope>
    <source>
        <strain evidence="1">Duluth1</strain>
        <tissue evidence="1">Whole animal</tissue>
    </source>
</reference>